<evidence type="ECO:0000256" key="1">
    <source>
        <dbReference type="ARBA" id="ARBA00008791"/>
    </source>
</evidence>
<dbReference type="EMBL" id="FN554889">
    <property type="protein sequence ID" value="CBG68227.1"/>
    <property type="molecule type" value="Genomic_DNA"/>
</dbReference>
<dbReference type="Pfam" id="PF00582">
    <property type="entry name" value="Usp"/>
    <property type="match status" value="1"/>
</dbReference>
<sequence length="156" mass="16382">MTVRSLWADGRLYDVTGEGCGGEGAVRGVEGPSERLRDAVLPFALCNDARLKAELPVLGSRGLGAVTGFVVGSVSQRLIARSARPVVLVRARQGLGDEHLPAPDGISPEEIPRTPYRDVVLGLDTARPCDDLIEYAFAAAGRSGARVLAGAASMER</sequence>
<gene>
    <name evidence="3" type="ordered locus">SCAB_10541</name>
</gene>
<dbReference type="GeneID" id="43870362"/>
<name>C9Z3H0_STRSW</name>
<keyword evidence="4" id="KW-1185">Reference proteome</keyword>
<reference evidence="3 4" key="1">
    <citation type="journal article" date="2010" name="Mol. Plant Microbe Interact.">
        <title>Streptomyces scabies 87-22 contains a coronafacic acid-like biosynthetic cluster that contributes to plant-microbe interactions.</title>
        <authorList>
            <person name="Bignell D.R."/>
            <person name="Seipke R.F."/>
            <person name="Huguet-Tapia J.C."/>
            <person name="Chambers A.H."/>
            <person name="Parry R.J."/>
            <person name="Loria R."/>
        </authorList>
    </citation>
    <scope>NUCLEOTIDE SEQUENCE [LARGE SCALE GENOMIC DNA]</scope>
    <source>
        <strain evidence="3 4">87.22</strain>
    </source>
</reference>
<evidence type="ECO:0000313" key="4">
    <source>
        <dbReference type="Proteomes" id="UP000001444"/>
    </source>
</evidence>
<dbReference type="InterPro" id="IPR006016">
    <property type="entry name" value="UspA"/>
</dbReference>
<dbReference type="HOGENOM" id="CLU_1685639_0_0_11"/>
<dbReference type="SUPFAM" id="SSF52402">
    <property type="entry name" value="Adenine nucleotide alpha hydrolases-like"/>
    <property type="match status" value="1"/>
</dbReference>
<dbReference type="RefSeq" id="WP_012998957.1">
    <property type="nucleotide sequence ID" value="NC_013929.1"/>
</dbReference>
<dbReference type="Proteomes" id="UP000001444">
    <property type="component" value="Chromosome"/>
</dbReference>
<organism evidence="3 4">
    <name type="scientific">Streptomyces scabiei (strain 87.22)</name>
    <dbReference type="NCBI Taxonomy" id="680198"/>
    <lineage>
        <taxon>Bacteria</taxon>
        <taxon>Bacillati</taxon>
        <taxon>Actinomycetota</taxon>
        <taxon>Actinomycetes</taxon>
        <taxon>Kitasatosporales</taxon>
        <taxon>Streptomycetaceae</taxon>
        <taxon>Streptomyces</taxon>
    </lineage>
</organism>
<dbReference type="AlphaFoldDB" id="C9Z3H0"/>
<dbReference type="eggNOG" id="COG0589">
    <property type="taxonomic scope" value="Bacteria"/>
</dbReference>
<accession>C9Z3H0</accession>
<dbReference type="Gene3D" id="3.40.50.12370">
    <property type="match status" value="1"/>
</dbReference>
<protein>
    <recommendedName>
        <fullName evidence="2">UspA domain-containing protein</fullName>
    </recommendedName>
</protein>
<evidence type="ECO:0000259" key="2">
    <source>
        <dbReference type="Pfam" id="PF00582"/>
    </source>
</evidence>
<evidence type="ECO:0000313" key="3">
    <source>
        <dbReference type="EMBL" id="CBG68227.1"/>
    </source>
</evidence>
<proteinExistence type="inferred from homology"/>
<comment type="similarity">
    <text evidence="1">Belongs to the universal stress protein A family.</text>
</comment>
<dbReference type="InterPro" id="IPR006015">
    <property type="entry name" value="Universal_stress_UspA"/>
</dbReference>
<dbReference type="STRING" id="680198.SCAB_10541"/>
<dbReference type="PRINTS" id="PR01438">
    <property type="entry name" value="UNVRSLSTRESS"/>
</dbReference>
<feature type="domain" description="UspA" evidence="2">
    <location>
        <begin position="51"/>
        <end position="90"/>
    </location>
</feature>
<dbReference type="KEGG" id="scb:SCAB_10541"/>